<feature type="compositionally biased region" description="Basic and acidic residues" evidence="12">
    <location>
        <begin position="259"/>
        <end position="288"/>
    </location>
</feature>
<organism evidence="15 16">
    <name type="scientific">Carnegiea gigantea</name>
    <dbReference type="NCBI Taxonomy" id="171969"/>
    <lineage>
        <taxon>Eukaryota</taxon>
        <taxon>Viridiplantae</taxon>
        <taxon>Streptophyta</taxon>
        <taxon>Embryophyta</taxon>
        <taxon>Tracheophyta</taxon>
        <taxon>Spermatophyta</taxon>
        <taxon>Magnoliopsida</taxon>
        <taxon>eudicotyledons</taxon>
        <taxon>Gunneridae</taxon>
        <taxon>Pentapetalae</taxon>
        <taxon>Caryophyllales</taxon>
        <taxon>Cactineae</taxon>
        <taxon>Cactaceae</taxon>
        <taxon>Cactoideae</taxon>
        <taxon>Echinocereeae</taxon>
        <taxon>Carnegiea</taxon>
    </lineage>
</organism>
<name>A0A9Q1QJK7_9CARY</name>
<evidence type="ECO:0000256" key="5">
    <source>
        <dbReference type="ARBA" id="ARBA00022475"/>
    </source>
</evidence>
<proteinExistence type="predicted"/>
<dbReference type="SMART" id="SM00148">
    <property type="entry name" value="PLCXc"/>
    <property type="match status" value="1"/>
</dbReference>
<keyword evidence="8 11" id="KW-0443">Lipid metabolism</keyword>
<dbReference type="Gene3D" id="3.20.20.190">
    <property type="entry name" value="Phosphatidylinositol (PI) phosphodiesterase"/>
    <property type="match status" value="1"/>
</dbReference>
<keyword evidence="16" id="KW-1185">Reference proteome</keyword>
<dbReference type="PANTHER" id="PTHR10336">
    <property type="entry name" value="PHOSPHOINOSITIDE-SPECIFIC PHOSPHOLIPASE C FAMILY PROTEIN"/>
    <property type="match status" value="1"/>
</dbReference>
<keyword evidence="10" id="KW-0807">Transducer</keyword>
<evidence type="ECO:0000256" key="1">
    <source>
        <dbReference type="ARBA" id="ARBA00001195"/>
    </source>
</evidence>
<keyword evidence="9" id="KW-0472">Membrane</keyword>
<dbReference type="InterPro" id="IPR001192">
    <property type="entry name" value="PI-PLC_fam"/>
</dbReference>
<evidence type="ECO:0000256" key="4">
    <source>
        <dbReference type="ARBA" id="ARBA00012368"/>
    </source>
</evidence>
<feature type="region of interest" description="Disordered" evidence="12">
    <location>
        <begin position="250"/>
        <end position="288"/>
    </location>
</feature>
<dbReference type="GO" id="GO:0051209">
    <property type="term" value="P:release of sequestered calcium ion into cytosol"/>
    <property type="evidence" value="ECO:0007669"/>
    <property type="project" value="TreeGrafter"/>
</dbReference>
<dbReference type="OrthoDB" id="269822at2759"/>
<dbReference type="FunFam" id="3.20.20.190:FF:000010">
    <property type="entry name" value="Phosphoinositide phospholipase C"/>
    <property type="match status" value="1"/>
</dbReference>
<evidence type="ECO:0000256" key="8">
    <source>
        <dbReference type="ARBA" id="ARBA00023098"/>
    </source>
</evidence>
<sequence>MPKPKHFELSKQTYKICFCCRRKFKLAVAEAPKEIKALFGKYSENDVMTASYLQQFLVEEQKEEKVTIRDAQGIIDSLRHLHVFHHRGINLEGFFKYLFGDINPPLPPKIEVHQDMDAPLSHYFIYTGHNSYLTGNQLTSPSSDVPIINALQRSVRVIELDVWPNSSKDNVDVLHGGTMTAPIELIKCLRAIKKYAFSASDYPAVITLEDHLTTSLQAKAAEMITQTFGETLYIPDSKCIKEFPSPNSLQKRAMISTKPPEDVEGKDMAQKSTKDSINNEKEATKTQKAPEYKRLIAIHAGKPKGGLKEALMVDPNKVRRLSLSELELEKAADDYGKELVRFTQNNILRVYPKGTRIDSSNYDPLLAWTHGAQMVAFNMQGHGKPLWLMQGMFRANGGCGYVKKPDFLLKTGPNDEVFDPKDKLPVKKILKVNVYMGDGWYYDFHHGHFDKFSPPDFYVKIGVAGVPADTGMKKTKVLEDNWIPSWNEEFEFPLTVPELALLRVEVHEYDMSNSDDFAGQTCLPIWELREGIRCVPLYNCEGEMYKSVKLLMRFTFVSP</sequence>
<keyword evidence="7 11" id="KW-0442">Lipid degradation</keyword>
<dbReference type="Pfam" id="PF00388">
    <property type="entry name" value="PI-PLC-X"/>
    <property type="match status" value="1"/>
</dbReference>
<dbReference type="Pfam" id="PF09279">
    <property type="entry name" value="EF-hand_like"/>
    <property type="match status" value="1"/>
</dbReference>
<dbReference type="EMBL" id="JAKOGI010000110">
    <property type="protein sequence ID" value="KAJ8443911.1"/>
    <property type="molecule type" value="Genomic_DNA"/>
</dbReference>
<feature type="domain" description="C2" evidence="13">
    <location>
        <begin position="410"/>
        <end position="539"/>
    </location>
</feature>
<dbReference type="CDD" id="cd08599">
    <property type="entry name" value="PI-PLCc_plant"/>
    <property type="match status" value="1"/>
</dbReference>
<comment type="caution">
    <text evidence="15">The sequence shown here is derived from an EMBL/GenBank/DDBJ whole genome shotgun (WGS) entry which is preliminary data.</text>
</comment>
<evidence type="ECO:0000256" key="10">
    <source>
        <dbReference type="ARBA" id="ARBA00023224"/>
    </source>
</evidence>
<dbReference type="AlphaFoldDB" id="A0A9Q1QJK7"/>
<dbReference type="EC" id="3.1.4.11" evidence="4 11"/>
<evidence type="ECO:0000313" key="15">
    <source>
        <dbReference type="EMBL" id="KAJ8443911.1"/>
    </source>
</evidence>
<comment type="cofactor">
    <cofactor evidence="2">
        <name>Ca(2+)</name>
        <dbReference type="ChEBI" id="CHEBI:29108"/>
    </cofactor>
</comment>
<evidence type="ECO:0000256" key="2">
    <source>
        <dbReference type="ARBA" id="ARBA00001913"/>
    </source>
</evidence>
<dbReference type="FunFam" id="2.60.40.150:FF:000060">
    <property type="entry name" value="Phosphoinositide phospholipase C"/>
    <property type="match status" value="1"/>
</dbReference>
<dbReference type="GO" id="GO:0005886">
    <property type="term" value="C:plasma membrane"/>
    <property type="evidence" value="ECO:0007669"/>
    <property type="project" value="UniProtKB-SubCell"/>
</dbReference>
<dbReference type="SMART" id="SM00239">
    <property type="entry name" value="C2"/>
    <property type="match status" value="1"/>
</dbReference>
<feature type="domain" description="PI-PLC Y-box" evidence="14">
    <location>
        <begin position="322"/>
        <end position="408"/>
    </location>
</feature>
<evidence type="ECO:0000256" key="9">
    <source>
        <dbReference type="ARBA" id="ARBA00023136"/>
    </source>
</evidence>
<dbReference type="GO" id="GO:0016042">
    <property type="term" value="P:lipid catabolic process"/>
    <property type="evidence" value="ECO:0007669"/>
    <property type="project" value="UniProtKB-KW"/>
</dbReference>
<dbReference type="GO" id="GO:0004435">
    <property type="term" value="F:phosphatidylinositol-4,5-bisphosphate phospholipase C activity"/>
    <property type="evidence" value="ECO:0007669"/>
    <property type="project" value="UniProtKB-EC"/>
</dbReference>
<dbReference type="SUPFAM" id="SSF47473">
    <property type="entry name" value="EF-hand"/>
    <property type="match status" value="1"/>
</dbReference>
<accession>A0A9Q1QJK7</accession>
<dbReference type="Gene3D" id="1.10.238.10">
    <property type="entry name" value="EF-hand"/>
    <property type="match status" value="1"/>
</dbReference>
<evidence type="ECO:0000256" key="12">
    <source>
        <dbReference type="SAM" id="MobiDB-lite"/>
    </source>
</evidence>
<dbReference type="Gene3D" id="2.60.40.150">
    <property type="entry name" value="C2 domain"/>
    <property type="match status" value="1"/>
</dbReference>
<keyword evidence="6 11" id="KW-0378">Hydrolase</keyword>
<dbReference type="PANTHER" id="PTHR10336:SF154">
    <property type="entry name" value="PHOSPHOINOSITIDE PHOSPHOLIPASE C 2"/>
    <property type="match status" value="1"/>
</dbReference>
<dbReference type="GO" id="GO:0006950">
    <property type="term" value="P:response to stress"/>
    <property type="evidence" value="ECO:0007669"/>
    <property type="project" value="UniProtKB-ARBA"/>
</dbReference>
<evidence type="ECO:0000256" key="3">
    <source>
        <dbReference type="ARBA" id="ARBA00004202"/>
    </source>
</evidence>
<dbReference type="SMART" id="SM00149">
    <property type="entry name" value="PLCYc"/>
    <property type="match status" value="1"/>
</dbReference>
<comment type="subcellular location">
    <subcellularLocation>
        <location evidence="3">Cell membrane</location>
        <topology evidence="3">Peripheral membrane protein</topology>
    </subcellularLocation>
</comment>
<dbReference type="InterPro" id="IPR035892">
    <property type="entry name" value="C2_domain_sf"/>
</dbReference>
<dbReference type="Proteomes" id="UP001153076">
    <property type="component" value="Unassembled WGS sequence"/>
</dbReference>
<evidence type="ECO:0000313" key="16">
    <source>
        <dbReference type="Proteomes" id="UP001153076"/>
    </source>
</evidence>
<evidence type="ECO:0000259" key="14">
    <source>
        <dbReference type="PROSITE" id="PS50008"/>
    </source>
</evidence>
<dbReference type="CDD" id="cd00275">
    <property type="entry name" value="C2_PLC_like"/>
    <property type="match status" value="1"/>
</dbReference>
<evidence type="ECO:0000256" key="7">
    <source>
        <dbReference type="ARBA" id="ARBA00022963"/>
    </source>
</evidence>
<dbReference type="InterPro" id="IPR015359">
    <property type="entry name" value="PLC_EF-hand-like"/>
</dbReference>
<dbReference type="InterPro" id="IPR000008">
    <property type="entry name" value="C2_dom"/>
</dbReference>
<protein>
    <recommendedName>
        <fullName evidence="4 11">Phosphoinositide phospholipase C</fullName>
        <ecNumber evidence="4 11">3.1.4.11</ecNumber>
    </recommendedName>
</protein>
<dbReference type="SUPFAM" id="SSF51695">
    <property type="entry name" value="PLC-like phosphodiesterases"/>
    <property type="match status" value="1"/>
</dbReference>
<reference evidence="15" key="1">
    <citation type="submission" date="2022-04" db="EMBL/GenBank/DDBJ databases">
        <title>Carnegiea gigantea Genome sequencing and assembly v2.</title>
        <authorList>
            <person name="Copetti D."/>
            <person name="Sanderson M.J."/>
            <person name="Burquez A."/>
            <person name="Wojciechowski M.F."/>
        </authorList>
    </citation>
    <scope>NUCLEOTIDE SEQUENCE</scope>
    <source>
        <strain evidence="15">SGP5-SGP5p</strain>
        <tissue evidence="15">Aerial part</tissue>
    </source>
</reference>
<dbReference type="Pfam" id="PF00387">
    <property type="entry name" value="PI-PLC-Y"/>
    <property type="match status" value="1"/>
</dbReference>
<keyword evidence="5" id="KW-1003">Cell membrane</keyword>
<dbReference type="PROSITE" id="PS50008">
    <property type="entry name" value="PIPLC_Y_DOMAIN"/>
    <property type="match status" value="1"/>
</dbReference>
<evidence type="ECO:0000256" key="6">
    <source>
        <dbReference type="ARBA" id="ARBA00022801"/>
    </source>
</evidence>
<comment type="catalytic activity">
    <reaction evidence="1 11">
        <text>a 1,2-diacyl-sn-glycero-3-phospho-(1D-myo-inositol-4,5-bisphosphate) + H2O = 1D-myo-inositol 1,4,5-trisphosphate + a 1,2-diacyl-sn-glycerol + H(+)</text>
        <dbReference type="Rhea" id="RHEA:33179"/>
        <dbReference type="ChEBI" id="CHEBI:15377"/>
        <dbReference type="ChEBI" id="CHEBI:15378"/>
        <dbReference type="ChEBI" id="CHEBI:17815"/>
        <dbReference type="ChEBI" id="CHEBI:58456"/>
        <dbReference type="ChEBI" id="CHEBI:203600"/>
        <dbReference type="EC" id="3.1.4.11"/>
    </reaction>
</comment>
<dbReference type="GO" id="GO:0048015">
    <property type="term" value="P:phosphatidylinositol-mediated signaling"/>
    <property type="evidence" value="ECO:0007669"/>
    <property type="project" value="TreeGrafter"/>
</dbReference>
<dbReference type="SUPFAM" id="SSF49562">
    <property type="entry name" value="C2 domain (Calcium/lipid-binding domain, CaLB)"/>
    <property type="match status" value="1"/>
</dbReference>
<dbReference type="InterPro" id="IPR000909">
    <property type="entry name" value="PLipase_C_PInositol-sp_X_dom"/>
</dbReference>
<dbReference type="InterPro" id="IPR011992">
    <property type="entry name" value="EF-hand-dom_pair"/>
</dbReference>
<dbReference type="InterPro" id="IPR017946">
    <property type="entry name" value="PLC-like_Pdiesterase_TIM-brl"/>
</dbReference>
<evidence type="ECO:0000256" key="11">
    <source>
        <dbReference type="RuleBase" id="RU361133"/>
    </source>
</evidence>
<dbReference type="PRINTS" id="PR00390">
    <property type="entry name" value="PHPHLIPASEC"/>
</dbReference>
<dbReference type="InterPro" id="IPR001711">
    <property type="entry name" value="PLipase_C_Pinositol-sp_Y"/>
</dbReference>
<dbReference type="PROSITE" id="PS50004">
    <property type="entry name" value="C2"/>
    <property type="match status" value="1"/>
</dbReference>
<gene>
    <name evidence="15" type="ORF">Cgig2_032735</name>
</gene>
<dbReference type="PROSITE" id="PS50007">
    <property type="entry name" value="PIPLC_X_DOMAIN"/>
    <property type="match status" value="1"/>
</dbReference>
<dbReference type="Pfam" id="PF00168">
    <property type="entry name" value="C2"/>
    <property type="match status" value="1"/>
</dbReference>
<evidence type="ECO:0000259" key="13">
    <source>
        <dbReference type="PROSITE" id="PS50004"/>
    </source>
</evidence>